<keyword evidence="1" id="KW-0805">Transcription regulation</keyword>
<dbReference type="InterPro" id="IPR036390">
    <property type="entry name" value="WH_DNA-bd_sf"/>
</dbReference>
<dbReference type="STRING" id="1193502.SHALO_2351"/>
<feature type="domain" description="HTH hxlR-type" evidence="4">
    <location>
        <begin position="11"/>
        <end position="109"/>
    </location>
</feature>
<dbReference type="RefSeq" id="WP_069478709.1">
    <property type="nucleotide sequence ID" value="NZ_CP017111.1"/>
</dbReference>
<dbReference type="EMBL" id="CP017111">
    <property type="protein sequence ID" value="AOO66111.1"/>
    <property type="molecule type" value="Genomic_DNA"/>
</dbReference>
<dbReference type="PROSITE" id="PS51118">
    <property type="entry name" value="HTH_HXLR"/>
    <property type="match status" value="1"/>
</dbReference>
<dbReference type="Pfam" id="PF01638">
    <property type="entry name" value="HxlR"/>
    <property type="match status" value="1"/>
</dbReference>
<evidence type="ECO:0000256" key="1">
    <source>
        <dbReference type="ARBA" id="ARBA00023015"/>
    </source>
</evidence>
<evidence type="ECO:0000313" key="5">
    <source>
        <dbReference type="EMBL" id="AOO66111.1"/>
    </source>
</evidence>
<gene>
    <name evidence="5" type="ORF">SHALO_2351</name>
</gene>
<proteinExistence type="predicted"/>
<dbReference type="AlphaFoldDB" id="A0A1D7TM89"/>
<dbReference type="KEGG" id="shal:SHALO_2351"/>
<organism evidence="5 6">
    <name type="scientific">Sulfurospirillum halorespirans DSM 13726</name>
    <dbReference type="NCBI Taxonomy" id="1193502"/>
    <lineage>
        <taxon>Bacteria</taxon>
        <taxon>Pseudomonadati</taxon>
        <taxon>Campylobacterota</taxon>
        <taxon>Epsilonproteobacteria</taxon>
        <taxon>Campylobacterales</taxon>
        <taxon>Sulfurospirillaceae</taxon>
        <taxon>Sulfurospirillum</taxon>
    </lineage>
</organism>
<dbReference type="InterPro" id="IPR036388">
    <property type="entry name" value="WH-like_DNA-bd_sf"/>
</dbReference>
<keyword evidence="6" id="KW-1185">Reference proteome</keyword>
<dbReference type="GO" id="GO:0003677">
    <property type="term" value="F:DNA binding"/>
    <property type="evidence" value="ECO:0007669"/>
    <property type="project" value="UniProtKB-KW"/>
</dbReference>
<accession>A0A1D7TM89</accession>
<evidence type="ECO:0000259" key="4">
    <source>
        <dbReference type="PROSITE" id="PS51118"/>
    </source>
</evidence>
<dbReference type="Proteomes" id="UP000094609">
    <property type="component" value="Chromosome"/>
</dbReference>
<dbReference type="SUPFAM" id="SSF46785">
    <property type="entry name" value="Winged helix' DNA-binding domain"/>
    <property type="match status" value="1"/>
</dbReference>
<evidence type="ECO:0000256" key="3">
    <source>
        <dbReference type="ARBA" id="ARBA00023163"/>
    </source>
</evidence>
<dbReference type="InterPro" id="IPR002577">
    <property type="entry name" value="HTH_HxlR"/>
</dbReference>
<name>A0A1D7TM89_9BACT</name>
<dbReference type="Gene3D" id="1.10.10.10">
    <property type="entry name" value="Winged helix-like DNA-binding domain superfamily/Winged helix DNA-binding domain"/>
    <property type="match status" value="1"/>
</dbReference>
<evidence type="ECO:0000256" key="2">
    <source>
        <dbReference type="ARBA" id="ARBA00023125"/>
    </source>
</evidence>
<keyword evidence="2" id="KW-0238">DNA-binding</keyword>
<evidence type="ECO:0000313" key="6">
    <source>
        <dbReference type="Proteomes" id="UP000094609"/>
    </source>
</evidence>
<dbReference type="PANTHER" id="PTHR33204">
    <property type="entry name" value="TRANSCRIPTIONAL REGULATOR, MARR FAMILY"/>
    <property type="match status" value="1"/>
</dbReference>
<keyword evidence="3" id="KW-0804">Transcription</keyword>
<protein>
    <submittedName>
        <fullName evidence="5">Putative transcriptional regulator</fullName>
    </submittedName>
</protein>
<dbReference type="PATRIC" id="fig|1193502.14.peg.2382"/>
<sequence>MITINEKEFHCPVELTLGIINDKSKIFIVYILLGGQKRFKDICEAFSQVTQKTVTQKLKELEADHIIERTVFAEVPPRVEYALSPIGLELKKVLDSMYVFGESYAVKYGAKDNIPCK</sequence>
<reference evidence="6" key="1">
    <citation type="submission" date="2016-08" db="EMBL/GenBank/DDBJ databases">
        <title>Complete genome sequence of the organohalide-respiring Epsilonproteobacterium Sulfurospirillum halorespirans.</title>
        <authorList>
            <person name="Goris T."/>
            <person name="Zimmermann J."/>
            <person name="Schenz B."/>
            <person name="Lemos M."/>
            <person name="Hackermueller J."/>
            <person name="Diekert G."/>
        </authorList>
    </citation>
    <scope>NUCLEOTIDE SEQUENCE [LARGE SCALE GENOMIC DNA]</scope>
    <source>
        <strain>DSM 13726</strain>
        <strain evidence="6">PCE-M2</strain>
    </source>
</reference>